<protein>
    <recommendedName>
        <fullName evidence="1">PH domain-containing protein</fullName>
    </recommendedName>
</protein>
<sequence>MVHKIGNNNITRDCLEASSISQHNEKNSMQLQYPSNETKACNATKKGKITKNYQRNCHFSRQRQPLIIERHNGSLHVFTKKKETIGSGLSRKPCYNGKNSEYGFATSSEPTLEERELEEIERISESTKFSNDVTVDCSNIFGLDIDENNTTATSDESEGKECSEAKNSFSKVSLASVIPTVFWEQFEDSLFPRAVADVTSDQLETSNKKRIWIIYKVSCSEKSTPVSWFEETSLEDLREAILCACDSIVDTGFSLHEALLLTAIPNKNEFKEVNWQAIKEVIVDGCTYYSVKIKELHFEDFHMLKKGGIYFLEENEGLEVPKGAIGDRWRRIKILVEPLMHGEVKIALNMMRAGTNLIKYTTRGLPHIRQFQLSKDNRRLVWYTASKNKELSRVYMKDINEIRIGQTTEAFKRYKMPILQYLSFSIIYGAKNRTLDLACTDENEFDYWLVGIKALAFSEKKQLISKERLLCHSRRFRKALEANKPSIKFTSLQEIDNSVHKGFEAYIELPILPTKDLEEMFEKLEKRLSFSLIKIRHLNHKFTIESDNESNQQISNHNDVRKLKSKSNLDKYKVCAGDNRTADDDEMEMTRIVELADDVAVCIEQARKALLDINIQLGLEKQLQNKKDPVVVSISSNGAVKFKQESASNNDTLSHITALGRNGAILTEIQSQLIANFNQLLGVTWNEDDSASSYQKCGQRQYSAQEERTLQTIYQLLWKAEVDLENIDDMCSRQLQSSYKLCAQHITQTLTDANMRIAKFGNDVSEVLTNFFQVDNYPTPGLFTR</sequence>
<dbReference type="Pfam" id="PF16457">
    <property type="entry name" value="PH_12"/>
    <property type="match status" value="1"/>
</dbReference>
<evidence type="ECO:0000313" key="3">
    <source>
        <dbReference type="Proteomes" id="UP000823046"/>
    </source>
</evidence>
<evidence type="ECO:0000313" key="2">
    <source>
        <dbReference type="EMBL" id="KAF8819478.1"/>
    </source>
</evidence>
<dbReference type="InterPro" id="IPR011993">
    <property type="entry name" value="PH-like_dom_sf"/>
</dbReference>
<name>A0ABQ7J673_9APIC</name>
<dbReference type="InterPro" id="IPR001849">
    <property type="entry name" value="PH_domain"/>
</dbReference>
<proteinExistence type="predicted"/>
<accession>A0ABQ7J673</accession>
<keyword evidence="3" id="KW-1185">Reference proteome</keyword>
<dbReference type="Proteomes" id="UP000823046">
    <property type="component" value="Unassembled WGS sequence"/>
</dbReference>
<reference evidence="2 3" key="1">
    <citation type="journal article" date="2020" name="bioRxiv">
        <title>Metabolic contributions of an alphaproteobacterial endosymbiont in the apicomplexan Cardiosporidium cionae.</title>
        <authorList>
            <person name="Hunter E.S."/>
            <person name="Paight C.J."/>
            <person name="Lane C.E."/>
        </authorList>
    </citation>
    <scope>NUCLEOTIDE SEQUENCE [LARGE SCALE GENOMIC DNA]</scope>
    <source>
        <strain evidence="2">ESH_2018</strain>
    </source>
</reference>
<feature type="domain" description="PH" evidence="1">
    <location>
        <begin position="349"/>
        <end position="457"/>
    </location>
</feature>
<gene>
    <name evidence="2" type="ORF">IE077_004192</name>
</gene>
<dbReference type="Gene3D" id="2.30.29.30">
    <property type="entry name" value="Pleckstrin-homology domain (PH domain)/Phosphotyrosine-binding domain (PTB)"/>
    <property type="match status" value="1"/>
</dbReference>
<dbReference type="EMBL" id="JADAQX010000738">
    <property type="protein sequence ID" value="KAF8819478.1"/>
    <property type="molecule type" value="Genomic_DNA"/>
</dbReference>
<dbReference type="SUPFAM" id="SSF50729">
    <property type="entry name" value="PH domain-like"/>
    <property type="match status" value="1"/>
</dbReference>
<evidence type="ECO:0000259" key="1">
    <source>
        <dbReference type="PROSITE" id="PS50003"/>
    </source>
</evidence>
<dbReference type="CDD" id="cd13365">
    <property type="entry name" value="PH_PLC_plant-like"/>
    <property type="match status" value="1"/>
</dbReference>
<comment type="caution">
    <text evidence="2">The sequence shown here is derived from an EMBL/GenBank/DDBJ whole genome shotgun (WGS) entry which is preliminary data.</text>
</comment>
<organism evidence="2 3">
    <name type="scientific">Cardiosporidium cionae</name>
    <dbReference type="NCBI Taxonomy" id="476202"/>
    <lineage>
        <taxon>Eukaryota</taxon>
        <taxon>Sar</taxon>
        <taxon>Alveolata</taxon>
        <taxon>Apicomplexa</taxon>
        <taxon>Aconoidasida</taxon>
        <taxon>Nephromycida</taxon>
        <taxon>Cardiosporidium</taxon>
    </lineage>
</organism>
<dbReference type="PROSITE" id="PS50003">
    <property type="entry name" value="PH_DOMAIN"/>
    <property type="match status" value="1"/>
</dbReference>